<dbReference type="AlphaFoldDB" id="A0A919FA51"/>
<comment type="caution">
    <text evidence="2">The sequence shown here is derived from an EMBL/GenBank/DDBJ whole genome shotgun (WGS) entry which is preliminary data.</text>
</comment>
<proteinExistence type="predicted"/>
<keyword evidence="1" id="KW-0732">Signal</keyword>
<evidence type="ECO:0000313" key="3">
    <source>
        <dbReference type="Proteomes" id="UP000623958"/>
    </source>
</evidence>
<dbReference type="PROSITE" id="PS51257">
    <property type="entry name" value="PROKAR_LIPOPROTEIN"/>
    <property type="match status" value="1"/>
</dbReference>
<dbReference type="EMBL" id="BNBA01000031">
    <property type="protein sequence ID" value="GHH58497.1"/>
    <property type="molecule type" value="Genomic_DNA"/>
</dbReference>
<accession>A0A919FA51</accession>
<keyword evidence="3" id="KW-1185">Reference proteome</keyword>
<evidence type="ECO:0000313" key="2">
    <source>
        <dbReference type="EMBL" id="GHH58497.1"/>
    </source>
</evidence>
<evidence type="ECO:0000256" key="1">
    <source>
        <dbReference type="SAM" id="SignalP"/>
    </source>
</evidence>
<organism evidence="2 3">
    <name type="scientific">Xanthomonas boreopolis</name>
    <dbReference type="NCBI Taxonomy" id="86183"/>
    <lineage>
        <taxon>Bacteria</taxon>
        <taxon>Pseudomonadati</taxon>
        <taxon>Pseudomonadota</taxon>
        <taxon>Gammaproteobacteria</taxon>
        <taxon>Lysobacterales</taxon>
        <taxon>Lysobacteraceae</taxon>
        <taxon>Xanthomonas</taxon>
    </lineage>
</organism>
<dbReference type="Proteomes" id="UP000623958">
    <property type="component" value="Unassembled WGS sequence"/>
</dbReference>
<dbReference type="RefSeq" id="WP_177497491.1">
    <property type="nucleotide sequence ID" value="NZ_BNBA01000031.1"/>
</dbReference>
<feature type="signal peptide" evidence="1">
    <location>
        <begin position="1"/>
        <end position="19"/>
    </location>
</feature>
<reference evidence="2" key="2">
    <citation type="submission" date="2020-09" db="EMBL/GenBank/DDBJ databases">
        <authorList>
            <person name="Sun Q."/>
            <person name="Ohkuma M."/>
        </authorList>
    </citation>
    <scope>NUCLEOTIDE SEQUENCE</scope>
    <source>
        <strain evidence="2">JCM 13306</strain>
    </source>
</reference>
<protein>
    <submittedName>
        <fullName evidence="2">Uncharacterized protein</fullName>
    </submittedName>
</protein>
<gene>
    <name evidence="2" type="ORF">GCM10009090_31360</name>
</gene>
<feature type="chain" id="PRO_5037162949" evidence="1">
    <location>
        <begin position="20"/>
        <end position="164"/>
    </location>
</feature>
<sequence>MKTTMRALALATMTTLALAACKKEEAPAPVAEVQALKAPAKDDNAGWKQYLQAEVGQNLGTITNSPFLYYLPPESDAEFQGSYERQLESVKTALSRGVQPGNMLAFGSSASAKMADLIEASFKDVQADSMKGVRVLFIGEAADNERVQAVVKPTGAEYVFVEAK</sequence>
<reference evidence="2" key="1">
    <citation type="journal article" date="2014" name="Int. J. Syst. Evol. Microbiol.">
        <title>Complete genome sequence of Corynebacterium casei LMG S-19264T (=DSM 44701T), isolated from a smear-ripened cheese.</title>
        <authorList>
            <consortium name="US DOE Joint Genome Institute (JGI-PGF)"/>
            <person name="Walter F."/>
            <person name="Albersmeier A."/>
            <person name="Kalinowski J."/>
            <person name="Ruckert C."/>
        </authorList>
    </citation>
    <scope>NUCLEOTIDE SEQUENCE</scope>
    <source>
        <strain evidence="2">JCM 13306</strain>
    </source>
</reference>
<name>A0A919FA51_9XANT</name>